<reference evidence="2 3" key="1">
    <citation type="submission" date="2019-12" db="EMBL/GenBank/DDBJ databases">
        <title>Whole genome sequencing of endophytic Actinobacterium Micromonospora sp. MPMI6T.</title>
        <authorList>
            <person name="Evv R."/>
            <person name="Podile A.R."/>
        </authorList>
    </citation>
    <scope>NUCLEOTIDE SEQUENCE [LARGE SCALE GENOMIC DNA]</scope>
    <source>
        <strain evidence="2 3">MPMI6</strain>
    </source>
</reference>
<proteinExistence type="predicted"/>
<dbReference type="InterPro" id="IPR001387">
    <property type="entry name" value="Cro/C1-type_HTH"/>
</dbReference>
<gene>
    <name evidence="2" type="ORF">GSF22_07480</name>
</gene>
<dbReference type="EMBL" id="WVUH01000039">
    <property type="protein sequence ID" value="MBO4205846.1"/>
    <property type="molecule type" value="Genomic_DNA"/>
</dbReference>
<protein>
    <submittedName>
        <fullName evidence="2">Helix-turn-helix domain-containing protein</fullName>
    </submittedName>
</protein>
<dbReference type="SUPFAM" id="SSF47413">
    <property type="entry name" value="lambda repressor-like DNA-binding domains"/>
    <property type="match status" value="1"/>
</dbReference>
<evidence type="ECO:0000313" key="2">
    <source>
        <dbReference type="EMBL" id="MBO4205846.1"/>
    </source>
</evidence>
<accession>A0ABS3VMR3</accession>
<evidence type="ECO:0000256" key="1">
    <source>
        <dbReference type="SAM" id="MobiDB-lite"/>
    </source>
</evidence>
<dbReference type="Gene3D" id="1.10.260.40">
    <property type="entry name" value="lambda repressor-like DNA-binding domains"/>
    <property type="match status" value="1"/>
</dbReference>
<dbReference type="CDD" id="cd00093">
    <property type="entry name" value="HTH_XRE"/>
    <property type="match status" value="1"/>
</dbReference>
<name>A0ABS3VMR3_MICEH</name>
<sequence length="88" mass="9600">MSYVRWNDIRAAQVERASGEDAIEAGKQELLATVIGHRLAELRRTRGLTQQQGADRTGVTKGRGQQVEQDGEKSRAGWSAAPVVGPDR</sequence>
<dbReference type="Proteomes" id="UP000823521">
    <property type="component" value="Unassembled WGS sequence"/>
</dbReference>
<dbReference type="InterPro" id="IPR010982">
    <property type="entry name" value="Lambda_DNA-bd_dom_sf"/>
</dbReference>
<feature type="region of interest" description="Disordered" evidence="1">
    <location>
        <begin position="46"/>
        <end position="88"/>
    </location>
</feature>
<keyword evidence="3" id="KW-1185">Reference proteome</keyword>
<organism evidence="2 3">
    <name type="scientific">Micromonospora echinofusca</name>
    <dbReference type="NCBI Taxonomy" id="47858"/>
    <lineage>
        <taxon>Bacteria</taxon>
        <taxon>Bacillati</taxon>
        <taxon>Actinomycetota</taxon>
        <taxon>Actinomycetes</taxon>
        <taxon>Micromonosporales</taxon>
        <taxon>Micromonosporaceae</taxon>
        <taxon>Micromonospora</taxon>
    </lineage>
</organism>
<evidence type="ECO:0000313" key="3">
    <source>
        <dbReference type="Proteomes" id="UP000823521"/>
    </source>
</evidence>
<comment type="caution">
    <text evidence="2">The sequence shown here is derived from an EMBL/GenBank/DDBJ whole genome shotgun (WGS) entry which is preliminary data.</text>
</comment>
<dbReference type="RefSeq" id="WP_208812225.1">
    <property type="nucleotide sequence ID" value="NZ_WVUH01000039.1"/>
</dbReference>